<name>A0A915HQV4_ROMCU</name>
<dbReference type="WBParaSite" id="nRc.2.0.1.t03835-RA">
    <property type="protein sequence ID" value="nRc.2.0.1.t03835-RA"/>
    <property type="gene ID" value="nRc.2.0.1.g03835"/>
</dbReference>
<evidence type="ECO:0000313" key="2">
    <source>
        <dbReference type="WBParaSite" id="nRc.2.0.1.t03835-RA"/>
    </source>
</evidence>
<accession>A0A915HQV4</accession>
<evidence type="ECO:0000313" key="1">
    <source>
        <dbReference type="Proteomes" id="UP000887565"/>
    </source>
</evidence>
<dbReference type="Proteomes" id="UP000887565">
    <property type="component" value="Unplaced"/>
</dbReference>
<reference evidence="2" key="1">
    <citation type="submission" date="2022-11" db="UniProtKB">
        <authorList>
            <consortium name="WormBaseParasite"/>
        </authorList>
    </citation>
    <scope>IDENTIFICATION</scope>
</reference>
<dbReference type="AlphaFoldDB" id="A0A915HQV4"/>
<sequence length="73" mass="8378">MSASPPYASYTFSVVSSDVTEMENTAGLRQNKFDFSDFLIHYSCKIEHKVDSTYPRESRTSQKLDLKCFNDNV</sequence>
<protein>
    <submittedName>
        <fullName evidence="2">Uncharacterized protein</fullName>
    </submittedName>
</protein>
<organism evidence="1 2">
    <name type="scientific">Romanomermis culicivorax</name>
    <name type="common">Nematode worm</name>
    <dbReference type="NCBI Taxonomy" id="13658"/>
    <lineage>
        <taxon>Eukaryota</taxon>
        <taxon>Metazoa</taxon>
        <taxon>Ecdysozoa</taxon>
        <taxon>Nematoda</taxon>
        <taxon>Enoplea</taxon>
        <taxon>Dorylaimia</taxon>
        <taxon>Mermithida</taxon>
        <taxon>Mermithoidea</taxon>
        <taxon>Mermithidae</taxon>
        <taxon>Romanomermis</taxon>
    </lineage>
</organism>
<proteinExistence type="predicted"/>
<keyword evidence="1" id="KW-1185">Reference proteome</keyword>